<organism evidence="1 2">
    <name type="scientific">Amnibacterium flavum</name>
    <dbReference type="NCBI Taxonomy" id="2173173"/>
    <lineage>
        <taxon>Bacteria</taxon>
        <taxon>Bacillati</taxon>
        <taxon>Actinomycetota</taxon>
        <taxon>Actinomycetes</taxon>
        <taxon>Micrococcales</taxon>
        <taxon>Microbacteriaceae</taxon>
        <taxon>Amnibacterium</taxon>
    </lineage>
</organism>
<comment type="caution">
    <text evidence="1">The sequence shown here is derived from an EMBL/GenBank/DDBJ whole genome shotgun (WGS) entry which is preliminary data.</text>
</comment>
<reference evidence="1 2" key="1">
    <citation type="submission" date="2018-05" db="EMBL/GenBank/DDBJ databases">
        <title>Amnibacterium sp. M8JJ-5, whole genome shotgun sequence.</title>
        <authorList>
            <person name="Tuo L."/>
        </authorList>
    </citation>
    <scope>NUCLEOTIDE SEQUENCE [LARGE SCALE GENOMIC DNA]</scope>
    <source>
        <strain evidence="1 2">M8JJ-5</strain>
    </source>
</reference>
<evidence type="ECO:0000313" key="1">
    <source>
        <dbReference type="EMBL" id="PVZ93854.1"/>
    </source>
</evidence>
<keyword evidence="2" id="KW-1185">Reference proteome</keyword>
<sequence length="62" mass="6645">MTAEPDAPIVRPAEMGGENVVHLRAEGFGADEQSDPIPMLAIENLPEATQRIARRSARSAGF</sequence>
<dbReference type="RefSeq" id="WP_116756368.1">
    <property type="nucleotide sequence ID" value="NZ_JBHUEX010000001.1"/>
</dbReference>
<gene>
    <name evidence="1" type="ORF">DDQ50_08715</name>
</gene>
<name>A0A2V1HUU4_9MICO</name>
<protein>
    <submittedName>
        <fullName evidence="1">Uncharacterized protein</fullName>
    </submittedName>
</protein>
<dbReference type="EMBL" id="QEOP01000002">
    <property type="protein sequence ID" value="PVZ93854.1"/>
    <property type="molecule type" value="Genomic_DNA"/>
</dbReference>
<accession>A0A2V1HUU4</accession>
<dbReference type="AlphaFoldDB" id="A0A2V1HUU4"/>
<dbReference type="Proteomes" id="UP000244893">
    <property type="component" value="Unassembled WGS sequence"/>
</dbReference>
<proteinExistence type="predicted"/>
<evidence type="ECO:0000313" key="2">
    <source>
        <dbReference type="Proteomes" id="UP000244893"/>
    </source>
</evidence>